<evidence type="ECO:0000256" key="1">
    <source>
        <dbReference type="SAM" id="MobiDB-lite"/>
    </source>
</evidence>
<dbReference type="Pfam" id="PF02720">
    <property type="entry name" value="DUF222"/>
    <property type="match status" value="1"/>
</dbReference>
<organism evidence="3 4">
    <name type="scientific">Mycolicibacterium gilvum</name>
    <dbReference type="NCBI Taxonomy" id="1804"/>
    <lineage>
        <taxon>Bacteria</taxon>
        <taxon>Bacillati</taxon>
        <taxon>Actinomycetota</taxon>
        <taxon>Actinomycetes</taxon>
        <taxon>Mycobacteriales</taxon>
        <taxon>Mycobacteriaceae</taxon>
        <taxon>Mycolicibacterium</taxon>
    </lineage>
</organism>
<feature type="region of interest" description="Disordered" evidence="1">
    <location>
        <begin position="520"/>
        <end position="567"/>
    </location>
</feature>
<gene>
    <name evidence="3" type="ORF">NCTC10742_03687</name>
</gene>
<feature type="compositionally biased region" description="Basic and acidic residues" evidence="1">
    <location>
        <begin position="314"/>
        <end position="332"/>
    </location>
</feature>
<evidence type="ECO:0000313" key="4">
    <source>
        <dbReference type="Proteomes" id="UP000254291"/>
    </source>
</evidence>
<reference evidence="3 4" key="1">
    <citation type="submission" date="2018-06" db="EMBL/GenBank/DDBJ databases">
        <authorList>
            <consortium name="Pathogen Informatics"/>
            <person name="Doyle S."/>
        </authorList>
    </citation>
    <scope>NUCLEOTIDE SEQUENCE [LARGE SCALE GENOMIC DNA]</scope>
    <source>
        <strain evidence="3 4">NCTC10742</strain>
    </source>
</reference>
<accession>A0A378SNS9</accession>
<dbReference type="CDD" id="cd00085">
    <property type="entry name" value="HNHc"/>
    <property type="match status" value="1"/>
</dbReference>
<dbReference type="Proteomes" id="UP000254291">
    <property type="component" value="Unassembled WGS sequence"/>
</dbReference>
<dbReference type="SMART" id="SM00507">
    <property type="entry name" value="HNHc"/>
    <property type="match status" value="1"/>
</dbReference>
<proteinExistence type="predicted"/>
<feature type="compositionally biased region" description="Acidic residues" evidence="1">
    <location>
        <begin position="302"/>
        <end position="313"/>
    </location>
</feature>
<feature type="region of interest" description="Disordered" evidence="1">
    <location>
        <begin position="283"/>
        <end position="332"/>
    </location>
</feature>
<sequence>MHPGVDTIRFERVFDSFLAAVANVRTPGDGVRACARLENAACSARLGHMADMLAAAYASAGSDNREQWRCDNWSAVCAQIGAAHAVTSGVVSGLLMDAVTLRERLPKVAAVFAEGLIAYRLVHLICTRTMLVKDAEALRALDSELADMLRTWGARSKDQTQSDIEALVLLHDPDAVRRSESGNRGNYVEVASDNATGNAYLTATVTATDGEAFDQRLDALARTVCARDPRDLDQRRAAAVGAMSFGWDRLPCLCENDDCDAAAKPAAGGVVIHVVARREALGLDVDSGAGPTDSEGPRDGEPTGDPDDAEPSDLDPKTDDSDPKPEPEPPRDLIAQRRALVGKNPPLLPRPWYSYTLTGLIGALKDGQGEFCAVGPATILGGAVIPAPVAAQAAMHATITTLIHPGQAPPEPRYRPSRKLADFVRCRDQTCRFPGCTRPSTLTDIDHTIPYPYGPTCASNLACLCREHHLLKTFWPGWSNVQFPDGTIVWRDPDGNTATTYPGSRLLFPELCGPTAEFDVTRTPPPKHTAGLTMPKRPITRAVARRQRIDDERRKPKHGHPGTPEYR</sequence>
<evidence type="ECO:0000259" key="2">
    <source>
        <dbReference type="SMART" id="SM00507"/>
    </source>
</evidence>
<dbReference type="InterPro" id="IPR003870">
    <property type="entry name" value="DUF222"/>
</dbReference>
<feature type="domain" description="HNH nuclease" evidence="2">
    <location>
        <begin position="419"/>
        <end position="470"/>
    </location>
</feature>
<dbReference type="AlphaFoldDB" id="A0A378SNS9"/>
<evidence type="ECO:0000313" key="3">
    <source>
        <dbReference type="EMBL" id="STZ44452.1"/>
    </source>
</evidence>
<name>A0A378SNS9_9MYCO</name>
<protein>
    <submittedName>
        <fullName evidence="3">HNH nuclease</fullName>
    </submittedName>
</protein>
<dbReference type="InterPro" id="IPR003615">
    <property type="entry name" value="HNH_nuc"/>
</dbReference>
<dbReference type="EMBL" id="UGQM01000001">
    <property type="protein sequence ID" value="STZ44452.1"/>
    <property type="molecule type" value="Genomic_DNA"/>
</dbReference>